<keyword evidence="2" id="KW-1185">Reference proteome</keyword>
<dbReference type="SUPFAM" id="SSF56672">
    <property type="entry name" value="DNA/RNA polymerases"/>
    <property type="match status" value="1"/>
</dbReference>
<dbReference type="FunFam" id="3.30.70.270:FF:000003">
    <property type="entry name" value="Transposon Ty3-G Gag-Pol polyprotein"/>
    <property type="match status" value="1"/>
</dbReference>
<dbReference type="InterPro" id="IPR000477">
    <property type="entry name" value="RT_dom"/>
</dbReference>
<sequence>MTCVPYLDDIIVFSKSFDEHNEHLRKVLQRLKAHGVKLKPKKCTIFKREVLFLGRIMSEGGYNLDQSTVAPILRMKEIPPKTANKVRKLMGFLNYYRRNDTRRVTDNNPNDQLINDLTILNVDAARTLKSNRSTLEVDGIRQAQIEVSIIGKVHSFIKADKRPTTSQRARESTDTQSLLHEWQRLSTGSDRVLKRKKGTHDQIVLPRKYHAMVLRELHDNMDHLGSDRALYLARDRIYWPRN</sequence>
<dbReference type="InterPro" id="IPR043502">
    <property type="entry name" value="DNA/RNA_pol_sf"/>
</dbReference>
<dbReference type="PROSITE" id="PS50878">
    <property type="entry name" value="RT_POL"/>
    <property type="match status" value="1"/>
</dbReference>
<dbReference type="InterPro" id="IPR043128">
    <property type="entry name" value="Rev_trsase/Diguanyl_cyclase"/>
</dbReference>
<dbReference type="InterPro" id="IPR050951">
    <property type="entry name" value="Retrovirus_Pol_polyprotein"/>
</dbReference>
<name>A0A6S7H9B5_PARCT</name>
<protein>
    <submittedName>
        <fullName evidence="1">Uncharacterized protein</fullName>
    </submittedName>
</protein>
<dbReference type="AlphaFoldDB" id="A0A6S7H9B5"/>
<comment type="caution">
    <text evidence="1">The sequence shown here is derived from an EMBL/GenBank/DDBJ whole genome shotgun (WGS) entry which is preliminary data.</text>
</comment>
<reference evidence="1" key="1">
    <citation type="submission" date="2020-04" db="EMBL/GenBank/DDBJ databases">
        <authorList>
            <person name="Alioto T."/>
            <person name="Alioto T."/>
            <person name="Gomez Garrido J."/>
        </authorList>
    </citation>
    <scope>NUCLEOTIDE SEQUENCE</scope>
    <source>
        <strain evidence="1">A484AB</strain>
    </source>
</reference>
<organism evidence="1 2">
    <name type="scientific">Paramuricea clavata</name>
    <name type="common">Red gorgonian</name>
    <name type="synonym">Violescent sea-whip</name>
    <dbReference type="NCBI Taxonomy" id="317549"/>
    <lineage>
        <taxon>Eukaryota</taxon>
        <taxon>Metazoa</taxon>
        <taxon>Cnidaria</taxon>
        <taxon>Anthozoa</taxon>
        <taxon>Octocorallia</taxon>
        <taxon>Malacalcyonacea</taxon>
        <taxon>Plexauridae</taxon>
        <taxon>Paramuricea</taxon>
    </lineage>
</organism>
<dbReference type="PANTHER" id="PTHR37984:SF5">
    <property type="entry name" value="PROTEIN NYNRIN-LIKE"/>
    <property type="match status" value="1"/>
</dbReference>
<gene>
    <name evidence="1" type="ORF">PACLA_8A079688</name>
</gene>
<proteinExistence type="predicted"/>
<dbReference type="PANTHER" id="PTHR37984">
    <property type="entry name" value="PROTEIN CBG26694"/>
    <property type="match status" value="1"/>
</dbReference>
<dbReference type="Gene3D" id="3.30.70.270">
    <property type="match status" value="1"/>
</dbReference>
<dbReference type="Proteomes" id="UP001152795">
    <property type="component" value="Unassembled WGS sequence"/>
</dbReference>
<accession>A0A6S7H9B5</accession>
<dbReference type="Pfam" id="PF00078">
    <property type="entry name" value="RVT_1"/>
    <property type="match status" value="1"/>
</dbReference>
<dbReference type="Gene3D" id="1.10.340.70">
    <property type="match status" value="1"/>
</dbReference>
<evidence type="ECO:0000313" key="1">
    <source>
        <dbReference type="EMBL" id="CAB3992521.1"/>
    </source>
</evidence>
<dbReference type="EMBL" id="CACRXK020002068">
    <property type="protein sequence ID" value="CAB3992521.1"/>
    <property type="molecule type" value="Genomic_DNA"/>
</dbReference>
<dbReference type="OrthoDB" id="1734625at2759"/>
<evidence type="ECO:0000313" key="2">
    <source>
        <dbReference type="Proteomes" id="UP001152795"/>
    </source>
</evidence>